<organism evidence="1 2">
    <name type="scientific">Haemaphysalis longicornis</name>
    <name type="common">Bush tick</name>
    <dbReference type="NCBI Taxonomy" id="44386"/>
    <lineage>
        <taxon>Eukaryota</taxon>
        <taxon>Metazoa</taxon>
        <taxon>Ecdysozoa</taxon>
        <taxon>Arthropoda</taxon>
        <taxon>Chelicerata</taxon>
        <taxon>Arachnida</taxon>
        <taxon>Acari</taxon>
        <taxon>Parasitiformes</taxon>
        <taxon>Ixodida</taxon>
        <taxon>Ixodoidea</taxon>
        <taxon>Ixodidae</taxon>
        <taxon>Haemaphysalinae</taxon>
        <taxon>Haemaphysalis</taxon>
    </lineage>
</organism>
<dbReference type="EMBL" id="JABSTR010000006">
    <property type="protein sequence ID" value="KAH9374518.1"/>
    <property type="molecule type" value="Genomic_DNA"/>
</dbReference>
<dbReference type="VEuPathDB" id="VectorBase:HLOH_062155"/>
<dbReference type="OrthoDB" id="6510063at2759"/>
<dbReference type="PANTHER" id="PTHR37558">
    <property type="entry name" value="HTH CENPB-TYPE DOMAIN-CONTAINING PROTEIN"/>
    <property type="match status" value="1"/>
</dbReference>
<name>A0A9J6G807_HAELO</name>
<dbReference type="Proteomes" id="UP000821853">
    <property type="component" value="Chromosome 4"/>
</dbReference>
<keyword evidence="2" id="KW-1185">Reference proteome</keyword>
<accession>A0A9J6G807</accession>
<sequence>MAASGAEKAQRLRFSPDDDVRLLTEVLSANPFKTPSKWPTICAHIQIASRKQFTVRALRERLELLLRHFVNEDTTNLKK</sequence>
<comment type="caution">
    <text evidence="1">The sequence shown here is derived from an EMBL/GenBank/DDBJ whole genome shotgun (WGS) entry which is preliminary data.</text>
</comment>
<evidence type="ECO:0000313" key="1">
    <source>
        <dbReference type="EMBL" id="KAH9374518.1"/>
    </source>
</evidence>
<dbReference type="OMA" id="CAHIQIA"/>
<gene>
    <name evidence="1" type="ORF">HPB48_015802</name>
</gene>
<dbReference type="PANTHER" id="PTHR37558:SF1">
    <property type="entry name" value="HTH CENPB-TYPE DOMAIN-CONTAINING PROTEIN"/>
    <property type="match status" value="1"/>
</dbReference>
<proteinExistence type="predicted"/>
<evidence type="ECO:0000313" key="2">
    <source>
        <dbReference type="Proteomes" id="UP000821853"/>
    </source>
</evidence>
<dbReference type="AlphaFoldDB" id="A0A9J6G807"/>
<protein>
    <submittedName>
        <fullName evidence="1">Uncharacterized protein</fullName>
    </submittedName>
</protein>
<reference evidence="1 2" key="1">
    <citation type="journal article" date="2020" name="Cell">
        <title>Large-Scale Comparative Analyses of Tick Genomes Elucidate Their Genetic Diversity and Vector Capacities.</title>
        <authorList>
            <consortium name="Tick Genome and Microbiome Consortium (TIGMIC)"/>
            <person name="Jia N."/>
            <person name="Wang J."/>
            <person name="Shi W."/>
            <person name="Du L."/>
            <person name="Sun Y."/>
            <person name="Zhan W."/>
            <person name="Jiang J.F."/>
            <person name="Wang Q."/>
            <person name="Zhang B."/>
            <person name="Ji P."/>
            <person name="Bell-Sakyi L."/>
            <person name="Cui X.M."/>
            <person name="Yuan T.T."/>
            <person name="Jiang B.G."/>
            <person name="Yang W.F."/>
            <person name="Lam T.T."/>
            <person name="Chang Q.C."/>
            <person name="Ding S.J."/>
            <person name="Wang X.J."/>
            <person name="Zhu J.G."/>
            <person name="Ruan X.D."/>
            <person name="Zhao L."/>
            <person name="Wei J.T."/>
            <person name="Ye R.Z."/>
            <person name="Que T.C."/>
            <person name="Du C.H."/>
            <person name="Zhou Y.H."/>
            <person name="Cheng J.X."/>
            <person name="Dai P.F."/>
            <person name="Guo W.B."/>
            <person name="Han X.H."/>
            <person name="Huang E.J."/>
            <person name="Li L.F."/>
            <person name="Wei W."/>
            <person name="Gao Y.C."/>
            <person name="Liu J.Z."/>
            <person name="Shao H.Z."/>
            <person name="Wang X."/>
            <person name="Wang C.C."/>
            <person name="Yang T.C."/>
            <person name="Huo Q.B."/>
            <person name="Li W."/>
            <person name="Chen H.Y."/>
            <person name="Chen S.E."/>
            <person name="Zhou L.G."/>
            <person name="Ni X.B."/>
            <person name="Tian J.H."/>
            <person name="Sheng Y."/>
            <person name="Liu T."/>
            <person name="Pan Y.S."/>
            <person name="Xia L.Y."/>
            <person name="Li J."/>
            <person name="Zhao F."/>
            <person name="Cao W.C."/>
        </authorList>
    </citation>
    <scope>NUCLEOTIDE SEQUENCE [LARGE SCALE GENOMIC DNA]</scope>
    <source>
        <strain evidence="1">HaeL-2018</strain>
    </source>
</reference>